<dbReference type="EMBL" id="MCFE01000110">
    <property type="protein sequence ID" value="ORX98621.1"/>
    <property type="molecule type" value="Genomic_DNA"/>
</dbReference>
<protein>
    <recommendedName>
        <fullName evidence="3">NADH-ubiquinone oxidoreductase chain 3</fullName>
    </recommendedName>
    <alternativeName>
        <fullName evidence="8">NADH dehydrogenase subunit 3</fullName>
    </alternativeName>
</protein>
<dbReference type="PANTHER" id="PTHR11058">
    <property type="entry name" value="NADH-UBIQUINONE OXIDOREDUCTASE CHAIN 3"/>
    <property type="match status" value="1"/>
</dbReference>
<keyword evidence="5 10" id="KW-0812">Transmembrane</keyword>
<comment type="catalytic activity">
    <reaction evidence="9">
        <text>a ubiquinone + NADH + 5 H(+)(in) = a ubiquinol + NAD(+) + 4 H(+)(out)</text>
        <dbReference type="Rhea" id="RHEA:29091"/>
        <dbReference type="Rhea" id="RHEA-COMP:9565"/>
        <dbReference type="Rhea" id="RHEA-COMP:9566"/>
        <dbReference type="ChEBI" id="CHEBI:15378"/>
        <dbReference type="ChEBI" id="CHEBI:16389"/>
        <dbReference type="ChEBI" id="CHEBI:17976"/>
        <dbReference type="ChEBI" id="CHEBI:57540"/>
        <dbReference type="ChEBI" id="CHEBI:57945"/>
        <dbReference type="EC" id="7.1.1.2"/>
    </reaction>
</comment>
<gene>
    <name evidence="11" type="ORF">K493DRAFT_213930</name>
</gene>
<evidence type="ECO:0000256" key="7">
    <source>
        <dbReference type="ARBA" id="ARBA00023136"/>
    </source>
</evidence>
<keyword evidence="6 10" id="KW-1133">Transmembrane helix</keyword>
<evidence type="ECO:0000256" key="9">
    <source>
        <dbReference type="ARBA" id="ARBA00049551"/>
    </source>
</evidence>
<reference evidence="11 12" key="1">
    <citation type="submission" date="2016-07" db="EMBL/GenBank/DDBJ databases">
        <title>Pervasive Adenine N6-methylation of Active Genes in Fungi.</title>
        <authorList>
            <consortium name="DOE Joint Genome Institute"/>
            <person name="Mondo S.J."/>
            <person name="Dannebaum R.O."/>
            <person name="Kuo R.C."/>
            <person name="Labutti K."/>
            <person name="Haridas S."/>
            <person name="Kuo A."/>
            <person name="Salamov A."/>
            <person name="Ahrendt S.R."/>
            <person name="Lipzen A."/>
            <person name="Sullivan W."/>
            <person name="Andreopoulos W.B."/>
            <person name="Clum A."/>
            <person name="Lindquist E."/>
            <person name="Daum C."/>
            <person name="Ramamoorthy G.K."/>
            <person name="Gryganskyi A."/>
            <person name="Culley D."/>
            <person name="Magnuson J.K."/>
            <person name="James T.Y."/>
            <person name="O'Malley M.A."/>
            <person name="Stajich J.E."/>
            <person name="Spatafora J.W."/>
            <person name="Visel A."/>
            <person name="Grigoriev I.V."/>
        </authorList>
    </citation>
    <scope>NUCLEOTIDE SEQUENCE [LARGE SCALE GENOMIC DNA]</scope>
    <source>
        <strain evidence="11 12">CBS 931.73</strain>
    </source>
</reference>
<evidence type="ECO:0000256" key="2">
    <source>
        <dbReference type="ARBA" id="ARBA00008472"/>
    </source>
</evidence>
<evidence type="ECO:0000256" key="5">
    <source>
        <dbReference type="ARBA" id="ARBA00022692"/>
    </source>
</evidence>
<feature type="transmembrane region" description="Helical" evidence="10">
    <location>
        <begin position="90"/>
        <end position="115"/>
    </location>
</feature>
<evidence type="ECO:0000313" key="12">
    <source>
        <dbReference type="Proteomes" id="UP000193498"/>
    </source>
</evidence>
<keyword evidence="4" id="KW-0813">Transport</keyword>
<comment type="similarity">
    <text evidence="2">Belongs to the complex I subunit 3 family.</text>
</comment>
<feature type="transmembrane region" description="Helical" evidence="10">
    <location>
        <begin position="6"/>
        <end position="29"/>
    </location>
</feature>
<feature type="transmembrane region" description="Helical" evidence="10">
    <location>
        <begin position="56"/>
        <end position="78"/>
    </location>
</feature>
<organism evidence="11 12">
    <name type="scientific">Basidiobolus meristosporus CBS 931.73</name>
    <dbReference type="NCBI Taxonomy" id="1314790"/>
    <lineage>
        <taxon>Eukaryota</taxon>
        <taxon>Fungi</taxon>
        <taxon>Fungi incertae sedis</taxon>
        <taxon>Zoopagomycota</taxon>
        <taxon>Entomophthoromycotina</taxon>
        <taxon>Basidiobolomycetes</taxon>
        <taxon>Basidiobolales</taxon>
        <taxon>Basidiobolaceae</taxon>
        <taxon>Basidiobolus</taxon>
    </lineage>
</organism>
<dbReference type="PANTHER" id="PTHR11058:SF9">
    <property type="entry name" value="NADH-UBIQUINONE OXIDOREDUCTASE CHAIN 3"/>
    <property type="match status" value="1"/>
</dbReference>
<proteinExistence type="inferred from homology"/>
<dbReference type="AlphaFoldDB" id="A0A1Y1YKS5"/>
<dbReference type="InterPro" id="IPR000440">
    <property type="entry name" value="NADH_UbQ/plastoQ_OxRdtase_su3"/>
</dbReference>
<dbReference type="InParanoid" id="A0A1Y1YKS5"/>
<evidence type="ECO:0000313" key="11">
    <source>
        <dbReference type="EMBL" id="ORX98621.1"/>
    </source>
</evidence>
<dbReference type="OrthoDB" id="154075at2759"/>
<evidence type="ECO:0000256" key="4">
    <source>
        <dbReference type="ARBA" id="ARBA00022448"/>
    </source>
</evidence>
<dbReference type="Gene3D" id="1.20.58.1610">
    <property type="entry name" value="NADH:ubiquinone/plastoquinone oxidoreductase, chain 3"/>
    <property type="match status" value="1"/>
</dbReference>
<sequence length="143" mass="16089">MTSAPLSYTVFLVFTPILVTVLLAINLFLGINKPDAQKLSPYECGSIPLGDAREKFSLHFFLVAILFIVFDLEIIMLFPFAETSYYSSIITFWIIVLCVAILAIGVVYIINCGIIQKILPFAFKKDHNSAWKENLLAKHQEVS</sequence>
<evidence type="ECO:0000256" key="10">
    <source>
        <dbReference type="SAM" id="Phobius"/>
    </source>
</evidence>
<dbReference type="GO" id="GO:0030964">
    <property type="term" value="C:NADH dehydrogenase complex"/>
    <property type="evidence" value="ECO:0007669"/>
    <property type="project" value="TreeGrafter"/>
</dbReference>
<accession>A0A1Y1YKS5</accession>
<comment type="subcellular location">
    <subcellularLocation>
        <location evidence="1">Membrane</location>
    </subcellularLocation>
</comment>
<dbReference type="GO" id="GO:0008137">
    <property type="term" value="F:NADH dehydrogenase (ubiquinone) activity"/>
    <property type="evidence" value="ECO:0007669"/>
    <property type="project" value="UniProtKB-EC"/>
</dbReference>
<keyword evidence="12" id="KW-1185">Reference proteome</keyword>
<keyword evidence="7 10" id="KW-0472">Membrane</keyword>
<evidence type="ECO:0000256" key="1">
    <source>
        <dbReference type="ARBA" id="ARBA00004370"/>
    </source>
</evidence>
<evidence type="ECO:0000256" key="3">
    <source>
        <dbReference type="ARBA" id="ARBA00021007"/>
    </source>
</evidence>
<dbReference type="InterPro" id="IPR038430">
    <property type="entry name" value="NDAH_ubi_oxred_su3_sf"/>
</dbReference>
<dbReference type="Pfam" id="PF00507">
    <property type="entry name" value="Oxidored_q4"/>
    <property type="match status" value="1"/>
</dbReference>
<comment type="caution">
    <text evidence="11">The sequence shown here is derived from an EMBL/GenBank/DDBJ whole genome shotgun (WGS) entry which is preliminary data.</text>
</comment>
<dbReference type="Proteomes" id="UP000193498">
    <property type="component" value="Unassembled WGS sequence"/>
</dbReference>
<evidence type="ECO:0000256" key="8">
    <source>
        <dbReference type="ARBA" id="ARBA00031029"/>
    </source>
</evidence>
<evidence type="ECO:0000256" key="6">
    <source>
        <dbReference type="ARBA" id="ARBA00022989"/>
    </source>
</evidence>
<name>A0A1Y1YKS5_9FUNG</name>